<feature type="region of interest" description="Disordered" evidence="1">
    <location>
        <begin position="1"/>
        <end position="177"/>
    </location>
</feature>
<gene>
    <name evidence="2" type="ORF">B0J12DRAFT_736861</name>
</gene>
<feature type="compositionally biased region" description="Low complexity" evidence="1">
    <location>
        <begin position="130"/>
        <end position="146"/>
    </location>
</feature>
<reference evidence="2 3" key="1">
    <citation type="journal article" date="2021" name="Nat. Commun.">
        <title>Genetic determinants of endophytism in the Arabidopsis root mycobiome.</title>
        <authorList>
            <person name="Mesny F."/>
            <person name="Miyauchi S."/>
            <person name="Thiergart T."/>
            <person name="Pickel B."/>
            <person name="Atanasova L."/>
            <person name="Karlsson M."/>
            <person name="Huettel B."/>
            <person name="Barry K.W."/>
            <person name="Haridas S."/>
            <person name="Chen C."/>
            <person name="Bauer D."/>
            <person name="Andreopoulos W."/>
            <person name="Pangilinan J."/>
            <person name="LaButti K."/>
            <person name="Riley R."/>
            <person name="Lipzen A."/>
            <person name="Clum A."/>
            <person name="Drula E."/>
            <person name="Henrissat B."/>
            <person name="Kohler A."/>
            <person name="Grigoriev I.V."/>
            <person name="Martin F.M."/>
            <person name="Hacquard S."/>
        </authorList>
    </citation>
    <scope>NUCLEOTIDE SEQUENCE [LARGE SCALE GENOMIC DNA]</scope>
    <source>
        <strain evidence="2 3">MPI-SDFR-AT-0080</strain>
    </source>
</reference>
<keyword evidence="3" id="KW-1185">Reference proteome</keyword>
<organism evidence="2 3">
    <name type="scientific">Macrophomina phaseolina</name>
    <dbReference type="NCBI Taxonomy" id="35725"/>
    <lineage>
        <taxon>Eukaryota</taxon>
        <taxon>Fungi</taxon>
        <taxon>Dikarya</taxon>
        <taxon>Ascomycota</taxon>
        <taxon>Pezizomycotina</taxon>
        <taxon>Dothideomycetes</taxon>
        <taxon>Dothideomycetes incertae sedis</taxon>
        <taxon>Botryosphaeriales</taxon>
        <taxon>Botryosphaeriaceae</taxon>
        <taxon>Macrophomina</taxon>
    </lineage>
</organism>
<protein>
    <submittedName>
        <fullName evidence="2">Uncharacterized protein</fullName>
    </submittedName>
</protein>
<comment type="caution">
    <text evidence="2">The sequence shown here is derived from an EMBL/GenBank/DDBJ whole genome shotgun (WGS) entry which is preliminary data.</text>
</comment>
<accession>A0ABQ8GLK6</accession>
<dbReference type="Proteomes" id="UP000774617">
    <property type="component" value="Unassembled WGS sequence"/>
</dbReference>
<feature type="compositionally biased region" description="Basic residues" evidence="1">
    <location>
        <begin position="55"/>
        <end position="68"/>
    </location>
</feature>
<name>A0ABQ8GLK6_9PEZI</name>
<evidence type="ECO:0000256" key="1">
    <source>
        <dbReference type="SAM" id="MobiDB-lite"/>
    </source>
</evidence>
<dbReference type="EMBL" id="JAGTJR010000005">
    <property type="protein sequence ID" value="KAH7060535.1"/>
    <property type="molecule type" value="Genomic_DNA"/>
</dbReference>
<evidence type="ECO:0000313" key="2">
    <source>
        <dbReference type="EMBL" id="KAH7060535.1"/>
    </source>
</evidence>
<proteinExistence type="predicted"/>
<sequence length="326" mass="36141">MALFGGDTSLPHDNNNNNNNTKRPHSTLSSSSDDTEQGPTAFGASDKKRAIQGNPRKRNKQRHGMPKRRNSDLFGKFHAGEDSHPPQPDAGAGGSPPCDRDGAAPKYSGRPLWTMKNKSNGLQNSHRPFSSPDKQQKQQNQQQQDSSPRRLEQRRPHQPLLQHRRRRLQPTRSRTTAPDIAHRFNAAAARAPRLCTPSIFMAATGKHRAPQPTPSKPLFSPFPAAAIALPNRAIARLDSVCNCLEAWTRSLSAAHQALVMRHEGLLGMMEERGAQFGVLEGRVDGLVEMVERLKETVGRVEKAVEWWLDEGWQEGGRSGYGVQETV</sequence>
<evidence type="ECO:0000313" key="3">
    <source>
        <dbReference type="Proteomes" id="UP000774617"/>
    </source>
</evidence>
<feature type="compositionally biased region" description="Polar residues" evidence="1">
    <location>
        <begin position="116"/>
        <end position="128"/>
    </location>
</feature>